<dbReference type="RefSeq" id="WP_100200866.1">
    <property type="nucleotide sequence ID" value="NZ_PGGW01000014.1"/>
</dbReference>
<reference evidence="2 3" key="1">
    <citation type="submission" date="2017-11" db="EMBL/GenBank/DDBJ databases">
        <title>Streptomyces carmine sp. nov., a novel actinomycete isolated from Sophora alopecuroides in Xinjiang, China.</title>
        <authorList>
            <person name="Wang Y."/>
            <person name="Luo X."/>
            <person name="Wan C."/>
            <person name="Zhang L."/>
        </authorList>
    </citation>
    <scope>NUCLEOTIDE SEQUENCE [LARGE SCALE GENOMIC DNA]</scope>
    <source>
        <strain evidence="2 3">TRM SA0054</strain>
    </source>
</reference>
<dbReference type="SUPFAM" id="SSF52317">
    <property type="entry name" value="Class I glutamine amidotransferase-like"/>
    <property type="match status" value="1"/>
</dbReference>
<keyword evidence="3" id="KW-1185">Reference proteome</keyword>
<dbReference type="AlphaFoldDB" id="A0A2M8M5H2"/>
<feature type="domain" description="DJ-1/PfpI" evidence="1">
    <location>
        <begin position="2"/>
        <end position="162"/>
    </location>
</feature>
<evidence type="ECO:0000313" key="2">
    <source>
        <dbReference type="EMBL" id="PJE99444.1"/>
    </source>
</evidence>
<keyword evidence="2" id="KW-0315">Glutamine amidotransferase</keyword>
<dbReference type="InterPro" id="IPR002818">
    <property type="entry name" value="DJ-1/PfpI"/>
</dbReference>
<dbReference type="GO" id="GO:0016740">
    <property type="term" value="F:transferase activity"/>
    <property type="evidence" value="ECO:0007669"/>
    <property type="project" value="UniProtKB-KW"/>
</dbReference>
<dbReference type="Gene3D" id="3.40.50.880">
    <property type="match status" value="1"/>
</dbReference>
<evidence type="ECO:0000313" key="3">
    <source>
        <dbReference type="Proteomes" id="UP000230407"/>
    </source>
</evidence>
<dbReference type="PANTHER" id="PTHR43130">
    <property type="entry name" value="ARAC-FAMILY TRANSCRIPTIONAL REGULATOR"/>
    <property type="match status" value="1"/>
</dbReference>
<sequence>MQIAIVLFDRFTALDAVGPYEMLCRLPGAETVFVAQRPGPVRGDRGSLTLVADKGFDEVPAPDIVVVPGGPGQSAQMENETLLGWLRTASATSTWTTSVCTGSLLLAAAGLLEGRRATSHWLTLDGLAAFGAEPTGERVVVDGRFITAAGVSSGIDMGLTLVGRIAGDEHAQAVQLMTEYDPRPPYDAGSPEKAPAALVDRLRAESRLVLR</sequence>
<dbReference type="GO" id="GO:0006355">
    <property type="term" value="P:regulation of DNA-templated transcription"/>
    <property type="evidence" value="ECO:0007669"/>
    <property type="project" value="TreeGrafter"/>
</dbReference>
<dbReference type="Pfam" id="PF01965">
    <property type="entry name" value="DJ-1_PfpI"/>
    <property type="match status" value="1"/>
</dbReference>
<evidence type="ECO:0000259" key="1">
    <source>
        <dbReference type="Pfam" id="PF01965"/>
    </source>
</evidence>
<name>A0A2M8M5H2_9ACTN</name>
<dbReference type="InterPro" id="IPR052158">
    <property type="entry name" value="INH-QAR"/>
</dbReference>
<accession>A0A2M8M5H2</accession>
<gene>
    <name evidence="2" type="ORF">CUT44_04680</name>
</gene>
<comment type="caution">
    <text evidence="2">The sequence shown here is derived from an EMBL/GenBank/DDBJ whole genome shotgun (WGS) entry which is preliminary data.</text>
</comment>
<protein>
    <submittedName>
        <fullName evidence="2">Glutamine amidotransferase</fullName>
    </submittedName>
</protein>
<dbReference type="InterPro" id="IPR029062">
    <property type="entry name" value="Class_I_gatase-like"/>
</dbReference>
<organism evidence="2 3">
    <name type="scientific">Streptomyces carminius</name>
    <dbReference type="NCBI Taxonomy" id="2665496"/>
    <lineage>
        <taxon>Bacteria</taxon>
        <taxon>Bacillati</taxon>
        <taxon>Actinomycetota</taxon>
        <taxon>Actinomycetes</taxon>
        <taxon>Kitasatosporales</taxon>
        <taxon>Streptomycetaceae</taxon>
        <taxon>Streptomyces</taxon>
    </lineage>
</organism>
<proteinExistence type="predicted"/>
<dbReference type="Proteomes" id="UP000230407">
    <property type="component" value="Unassembled WGS sequence"/>
</dbReference>
<dbReference type="CDD" id="cd03139">
    <property type="entry name" value="GATase1_PfpI_2"/>
    <property type="match status" value="1"/>
</dbReference>
<dbReference type="EMBL" id="PGGW01000014">
    <property type="protein sequence ID" value="PJE99444.1"/>
    <property type="molecule type" value="Genomic_DNA"/>
</dbReference>
<keyword evidence="2" id="KW-0808">Transferase</keyword>
<dbReference type="PANTHER" id="PTHR43130:SF2">
    <property type="entry name" value="DJ-1_PFPI DOMAIN-CONTAINING PROTEIN"/>
    <property type="match status" value="1"/>
</dbReference>